<dbReference type="CDD" id="cd00827">
    <property type="entry name" value="init_cond_enzymes"/>
    <property type="match status" value="1"/>
</dbReference>
<evidence type="ECO:0000259" key="5">
    <source>
        <dbReference type="Pfam" id="PF08545"/>
    </source>
</evidence>
<comment type="caution">
    <text evidence="6">The sequence shown here is derived from an EMBL/GenBank/DDBJ whole genome shotgun (WGS) entry which is preliminary data.</text>
</comment>
<dbReference type="InterPro" id="IPR013747">
    <property type="entry name" value="ACP_syn_III_C"/>
</dbReference>
<keyword evidence="7" id="KW-1185">Reference proteome</keyword>
<evidence type="ECO:0000313" key="7">
    <source>
        <dbReference type="Proteomes" id="UP000603227"/>
    </source>
</evidence>
<dbReference type="GO" id="GO:0044550">
    <property type="term" value="P:secondary metabolite biosynthetic process"/>
    <property type="evidence" value="ECO:0007669"/>
    <property type="project" value="TreeGrafter"/>
</dbReference>
<keyword evidence="1" id="KW-0963">Cytoplasm</keyword>
<evidence type="ECO:0008006" key="8">
    <source>
        <dbReference type="Google" id="ProtNLM"/>
    </source>
</evidence>
<feature type="domain" description="Beta-ketoacyl-[acyl-carrier-protein] synthase III C-terminal" evidence="4">
    <location>
        <begin position="248"/>
        <end position="337"/>
    </location>
</feature>
<organism evidence="6 7">
    <name type="scientific">Streptomyces capitiformicae</name>
    <dbReference type="NCBI Taxonomy" id="2014920"/>
    <lineage>
        <taxon>Bacteria</taxon>
        <taxon>Bacillati</taxon>
        <taxon>Actinomycetota</taxon>
        <taxon>Actinomycetes</taxon>
        <taxon>Kitasatosporales</taxon>
        <taxon>Streptomycetaceae</taxon>
        <taxon>Streptomyces</taxon>
    </lineage>
</organism>
<reference evidence="6" key="2">
    <citation type="submission" date="2020-09" db="EMBL/GenBank/DDBJ databases">
        <authorList>
            <person name="Sun Q."/>
            <person name="Zhou Y."/>
        </authorList>
    </citation>
    <scope>NUCLEOTIDE SEQUENCE</scope>
    <source>
        <strain evidence="6">CGMCC 4.7403</strain>
    </source>
</reference>
<proteinExistence type="predicted"/>
<evidence type="ECO:0000256" key="2">
    <source>
        <dbReference type="ARBA" id="ARBA00022679"/>
    </source>
</evidence>
<gene>
    <name evidence="6" type="ORF">GCM10017771_44990</name>
</gene>
<feature type="domain" description="Beta-ketoacyl-[acyl-carrier-protein] synthase III N-terminal" evidence="5">
    <location>
        <begin position="111"/>
        <end position="183"/>
    </location>
</feature>
<dbReference type="Pfam" id="PF08545">
    <property type="entry name" value="ACP_syn_III"/>
    <property type="match status" value="1"/>
</dbReference>
<dbReference type="RefSeq" id="WP_189784275.1">
    <property type="nucleotide sequence ID" value="NZ_BNAT01000015.1"/>
</dbReference>
<dbReference type="Gene3D" id="3.40.47.10">
    <property type="match status" value="2"/>
</dbReference>
<dbReference type="AlphaFoldDB" id="A0A918YYE0"/>
<dbReference type="GO" id="GO:0006633">
    <property type="term" value="P:fatty acid biosynthetic process"/>
    <property type="evidence" value="ECO:0007669"/>
    <property type="project" value="InterPro"/>
</dbReference>
<keyword evidence="3" id="KW-0012">Acyltransferase</keyword>
<reference evidence="6" key="1">
    <citation type="journal article" date="2014" name="Int. J. Syst. Evol. Microbiol.">
        <title>Complete genome sequence of Corynebacterium casei LMG S-19264T (=DSM 44701T), isolated from a smear-ripened cheese.</title>
        <authorList>
            <consortium name="US DOE Joint Genome Institute (JGI-PGF)"/>
            <person name="Walter F."/>
            <person name="Albersmeier A."/>
            <person name="Kalinowski J."/>
            <person name="Ruckert C."/>
        </authorList>
    </citation>
    <scope>NUCLEOTIDE SEQUENCE</scope>
    <source>
        <strain evidence="6">CGMCC 4.7403</strain>
    </source>
</reference>
<dbReference type="Proteomes" id="UP000603227">
    <property type="component" value="Unassembled WGS sequence"/>
</dbReference>
<dbReference type="PANTHER" id="PTHR34069">
    <property type="entry name" value="3-OXOACYL-[ACYL-CARRIER-PROTEIN] SYNTHASE 3"/>
    <property type="match status" value="1"/>
</dbReference>
<keyword evidence="2" id="KW-0808">Transferase</keyword>
<evidence type="ECO:0000256" key="3">
    <source>
        <dbReference type="ARBA" id="ARBA00023315"/>
    </source>
</evidence>
<name>A0A918YYE0_9ACTN</name>
<evidence type="ECO:0000313" key="6">
    <source>
        <dbReference type="EMBL" id="GHE29330.1"/>
    </source>
</evidence>
<dbReference type="EMBL" id="BNAT01000015">
    <property type="protein sequence ID" value="GHE29330.1"/>
    <property type="molecule type" value="Genomic_DNA"/>
</dbReference>
<accession>A0A918YYE0</accession>
<evidence type="ECO:0000259" key="4">
    <source>
        <dbReference type="Pfam" id="PF08541"/>
    </source>
</evidence>
<dbReference type="SUPFAM" id="SSF53901">
    <property type="entry name" value="Thiolase-like"/>
    <property type="match status" value="1"/>
</dbReference>
<dbReference type="GO" id="GO:0004315">
    <property type="term" value="F:3-oxoacyl-[acyl-carrier-protein] synthase activity"/>
    <property type="evidence" value="ECO:0007669"/>
    <property type="project" value="InterPro"/>
</dbReference>
<protein>
    <recommendedName>
        <fullName evidence="8">3-oxoacyl-ACP synthase</fullName>
    </recommendedName>
</protein>
<dbReference type="Pfam" id="PF08541">
    <property type="entry name" value="ACP_syn_III_C"/>
    <property type="match status" value="1"/>
</dbReference>
<sequence length="346" mass="37435">MRWNDIWIAGTGACLPDRVTVERAIRDGHYAQEDADRTQYAGIAVADEGQSAPDLAVAAARTALRRSGSRPEDIGALLHAVVLHSGLDIWNAAAYIQQKVLTPQCLPTELRGGCNGLVALEWACSHLNSHRDQSAVMVTTADRFQPAAVIDRWRADSAVVFADGGTSLVLSRDKGFARILSLTTNALPQLELMHRGDTPMAPAALSDAYPVDLAGRIRSFFGGGPMSVDEFWHRQETLVRTTVEQATAEADVDMRKVDHLVLPFIGIDVIQRLFIDAFGLDAARTVWDFARQTGHLGAGDPFAGLNHLVESGRLAPGNRVLLVSQGVGIIMTAMVLEVTEDPADRL</sequence>
<dbReference type="InterPro" id="IPR016039">
    <property type="entry name" value="Thiolase-like"/>
</dbReference>
<dbReference type="InterPro" id="IPR013751">
    <property type="entry name" value="ACP_syn_III_N"/>
</dbReference>
<dbReference type="PANTHER" id="PTHR34069:SF2">
    <property type="entry name" value="BETA-KETOACYL-[ACYL-CARRIER-PROTEIN] SYNTHASE III"/>
    <property type="match status" value="1"/>
</dbReference>
<evidence type="ECO:0000256" key="1">
    <source>
        <dbReference type="ARBA" id="ARBA00022490"/>
    </source>
</evidence>